<dbReference type="AlphaFoldDB" id="A0AAD6UDM6"/>
<gene>
    <name evidence="2" type="ORF">B0H15DRAFT_944945</name>
</gene>
<feature type="chain" id="PRO_5042254989" evidence="1">
    <location>
        <begin position="19"/>
        <end position="70"/>
    </location>
</feature>
<keyword evidence="1" id="KW-0732">Signal</keyword>
<dbReference type="EMBL" id="JARJCN010000007">
    <property type="protein sequence ID" value="KAJ7099539.1"/>
    <property type="molecule type" value="Genomic_DNA"/>
</dbReference>
<evidence type="ECO:0000256" key="1">
    <source>
        <dbReference type="SAM" id="SignalP"/>
    </source>
</evidence>
<sequence>MCPRISLVLLSLLALAAASPIDEKLQPVIAWKNNIGLINPPTPHPNAASGSALSSVAGTALAVGAIAILI</sequence>
<keyword evidence="3" id="KW-1185">Reference proteome</keyword>
<evidence type="ECO:0000313" key="3">
    <source>
        <dbReference type="Proteomes" id="UP001222325"/>
    </source>
</evidence>
<organism evidence="2 3">
    <name type="scientific">Mycena belliarum</name>
    <dbReference type="NCBI Taxonomy" id="1033014"/>
    <lineage>
        <taxon>Eukaryota</taxon>
        <taxon>Fungi</taxon>
        <taxon>Dikarya</taxon>
        <taxon>Basidiomycota</taxon>
        <taxon>Agaricomycotina</taxon>
        <taxon>Agaricomycetes</taxon>
        <taxon>Agaricomycetidae</taxon>
        <taxon>Agaricales</taxon>
        <taxon>Marasmiineae</taxon>
        <taxon>Mycenaceae</taxon>
        <taxon>Mycena</taxon>
    </lineage>
</organism>
<evidence type="ECO:0000313" key="2">
    <source>
        <dbReference type="EMBL" id="KAJ7099539.1"/>
    </source>
</evidence>
<name>A0AAD6UDM6_9AGAR</name>
<dbReference type="Proteomes" id="UP001222325">
    <property type="component" value="Unassembled WGS sequence"/>
</dbReference>
<feature type="signal peptide" evidence="1">
    <location>
        <begin position="1"/>
        <end position="18"/>
    </location>
</feature>
<comment type="caution">
    <text evidence="2">The sequence shown here is derived from an EMBL/GenBank/DDBJ whole genome shotgun (WGS) entry which is preliminary data.</text>
</comment>
<accession>A0AAD6UDM6</accession>
<reference evidence="2" key="1">
    <citation type="submission" date="2023-03" db="EMBL/GenBank/DDBJ databases">
        <title>Massive genome expansion in bonnet fungi (Mycena s.s.) driven by repeated elements and novel gene families across ecological guilds.</title>
        <authorList>
            <consortium name="Lawrence Berkeley National Laboratory"/>
            <person name="Harder C.B."/>
            <person name="Miyauchi S."/>
            <person name="Viragh M."/>
            <person name="Kuo A."/>
            <person name="Thoen E."/>
            <person name="Andreopoulos B."/>
            <person name="Lu D."/>
            <person name="Skrede I."/>
            <person name="Drula E."/>
            <person name="Henrissat B."/>
            <person name="Morin E."/>
            <person name="Kohler A."/>
            <person name="Barry K."/>
            <person name="LaButti K."/>
            <person name="Morin E."/>
            <person name="Salamov A."/>
            <person name="Lipzen A."/>
            <person name="Mereny Z."/>
            <person name="Hegedus B."/>
            <person name="Baldrian P."/>
            <person name="Stursova M."/>
            <person name="Weitz H."/>
            <person name="Taylor A."/>
            <person name="Grigoriev I.V."/>
            <person name="Nagy L.G."/>
            <person name="Martin F."/>
            <person name="Kauserud H."/>
        </authorList>
    </citation>
    <scope>NUCLEOTIDE SEQUENCE</scope>
    <source>
        <strain evidence="2">CBHHK173m</strain>
    </source>
</reference>
<protein>
    <submittedName>
        <fullName evidence="2">Uncharacterized protein</fullName>
    </submittedName>
</protein>
<proteinExistence type="predicted"/>